<evidence type="ECO:0000256" key="1">
    <source>
        <dbReference type="ARBA" id="ARBA00022679"/>
    </source>
</evidence>
<keyword evidence="6" id="KW-1185">Reference proteome</keyword>
<dbReference type="EMBL" id="JANBPU010000149">
    <property type="protein sequence ID" value="KAJ1915368.1"/>
    <property type="molecule type" value="Genomic_DNA"/>
</dbReference>
<evidence type="ECO:0000313" key="5">
    <source>
        <dbReference type="EMBL" id="KAJ1915368.1"/>
    </source>
</evidence>
<protein>
    <submittedName>
        <fullName evidence="5">N-alpha-acetyltransferase 30</fullName>
        <ecNumber evidence="5">2.3.1.256</ecNumber>
    </submittedName>
</protein>
<accession>A0A9W7ZRY2</accession>
<name>A0A9W7ZRY2_9FUNG</name>
<keyword evidence="2 5" id="KW-0012">Acyltransferase</keyword>
<dbReference type="GO" id="GO:0120518">
    <property type="term" value="F:protein N-terminal-methionine acetyltransferase activity"/>
    <property type="evidence" value="ECO:0007669"/>
    <property type="project" value="UniProtKB-EC"/>
</dbReference>
<evidence type="ECO:0000256" key="2">
    <source>
        <dbReference type="ARBA" id="ARBA00023315"/>
    </source>
</evidence>
<keyword evidence="1 5" id="KW-0808">Transferase</keyword>
<sequence>MLTVSQKYRKLGIGSSLIKKSINAMIECDADEVVMETEVTNKGALALYERLGFIIDKRLHRYYLNGSDAYRLKLWITESSDFNTTITTSIVDG</sequence>
<dbReference type="PROSITE" id="PS51186">
    <property type="entry name" value="GNAT"/>
    <property type="match status" value="1"/>
</dbReference>
<dbReference type="EC" id="2.3.1.256" evidence="5"/>
<dbReference type="AlphaFoldDB" id="A0A9W7ZRY2"/>
<dbReference type="Gene3D" id="3.40.630.30">
    <property type="match status" value="1"/>
</dbReference>
<reference evidence="5" key="1">
    <citation type="submission" date="2022-07" db="EMBL/GenBank/DDBJ databases">
        <title>Phylogenomic reconstructions and comparative analyses of Kickxellomycotina fungi.</title>
        <authorList>
            <person name="Reynolds N.K."/>
            <person name="Stajich J.E."/>
            <person name="Barry K."/>
            <person name="Grigoriev I.V."/>
            <person name="Crous P."/>
            <person name="Smith M.E."/>
        </authorList>
    </citation>
    <scope>NUCLEOTIDE SEQUENCE</scope>
    <source>
        <strain evidence="5">NBRC 100468</strain>
    </source>
</reference>
<dbReference type="PANTHER" id="PTHR45896">
    <property type="entry name" value="N-ALPHA-ACETYLTRANSFERASE 30"/>
    <property type="match status" value="1"/>
</dbReference>
<dbReference type="OrthoDB" id="249099at2759"/>
<evidence type="ECO:0000256" key="3">
    <source>
        <dbReference type="ARBA" id="ARBA00024025"/>
    </source>
</evidence>
<dbReference type="SUPFAM" id="SSF55729">
    <property type="entry name" value="Acyl-CoA N-acyltransferases (Nat)"/>
    <property type="match status" value="1"/>
</dbReference>
<comment type="caution">
    <text evidence="5">The sequence shown here is derived from an EMBL/GenBank/DDBJ whole genome shotgun (WGS) entry which is preliminary data.</text>
</comment>
<dbReference type="InterPro" id="IPR044542">
    <property type="entry name" value="NAA30-like"/>
</dbReference>
<gene>
    <name evidence="5" type="primary">NAA30</name>
    <name evidence="5" type="ORF">H4219_004353</name>
</gene>
<dbReference type="InterPro" id="IPR000182">
    <property type="entry name" value="GNAT_dom"/>
</dbReference>
<organism evidence="5 6">
    <name type="scientific">Mycoemilia scoparia</name>
    <dbReference type="NCBI Taxonomy" id="417184"/>
    <lineage>
        <taxon>Eukaryota</taxon>
        <taxon>Fungi</taxon>
        <taxon>Fungi incertae sedis</taxon>
        <taxon>Zoopagomycota</taxon>
        <taxon>Kickxellomycotina</taxon>
        <taxon>Kickxellomycetes</taxon>
        <taxon>Kickxellales</taxon>
        <taxon>Kickxellaceae</taxon>
        <taxon>Mycoemilia</taxon>
    </lineage>
</organism>
<feature type="domain" description="N-acetyltransferase" evidence="4">
    <location>
        <begin position="1"/>
        <end position="77"/>
    </location>
</feature>
<evidence type="ECO:0000259" key="4">
    <source>
        <dbReference type="PROSITE" id="PS51186"/>
    </source>
</evidence>
<dbReference type="GO" id="GO:0031417">
    <property type="term" value="C:NatC complex"/>
    <property type="evidence" value="ECO:0007669"/>
    <property type="project" value="TreeGrafter"/>
</dbReference>
<dbReference type="Pfam" id="PF00583">
    <property type="entry name" value="Acetyltransf_1"/>
    <property type="match status" value="1"/>
</dbReference>
<dbReference type="InterPro" id="IPR016181">
    <property type="entry name" value="Acyl_CoA_acyltransferase"/>
</dbReference>
<comment type="similarity">
    <text evidence="3">Belongs to the acetyltransferase family. MAK3 subfamily.</text>
</comment>
<dbReference type="PANTHER" id="PTHR45896:SF1">
    <property type="entry name" value="N-ALPHA-ACETYLTRANSFERASE 30"/>
    <property type="match status" value="1"/>
</dbReference>
<evidence type="ECO:0000313" key="6">
    <source>
        <dbReference type="Proteomes" id="UP001150538"/>
    </source>
</evidence>
<dbReference type="Proteomes" id="UP001150538">
    <property type="component" value="Unassembled WGS sequence"/>
</dbReference>
<proteinExistence type="inferred from homology"/>